<protein>
    <recommendedName>
        <fullName evidence="4">Ribosomal protein L1</fullName>
    </recommendedName>
</protein>
<evidence type="ECO:0000313" key="3">
    <source>
        <dbReference type="Proteomes" id="UP000310189"/>
    </source>
</evidence>
<dbReference type="InterPro" id="IPR050257">
    <property type="entry name" value="eL8/uL1-like"/>
</dbReference>
<feature type="region of interest" description="Disordered" evidence="1">
    <location>
        <begin position="228"/>
        <end position="267"/>
    </location>
</feature>
<dbReference type="CDD" id="cd00403">
    <property type="entry name" value="Ribosomal_L1"/>
    <property type="match status" value="1"/>
</dbReference>
<dbReference type="SUPFAM" id="SSF56808">
    <property type="entry name" value="Ribosomal protein L1"/>
    <property type="match status" value="1"/>
</dbReference>
<dbReference type="Pfam" id="PF00687">
    <property type="entry name" value="Ribosomal_L1"/>
    <property type="match status" value="1"/>
</dbReference>
<reference evidence="2 3" key="1">
    <citation type="submission" date="2019-03" db="EMBL/GenBank/DDBJ databases">
        <title>Sequencing 23 genomes of Wallemia ichthyophaga.</title>
        <authorList>
            <person name="Gostincar C."/>
        </authorList>
    </citation>
    <scope>NUCLEOTIDE SEQUENCE [LARGE SCALE GENOMIC DNA]</scope>
    <source>
        <strain evidence="2 3">EXF-5753</strain>
    </source>
</reference>
<dbReference type="AlphaFoldDB" id="A0A4T0FCD6"/>
<evidence type="ECO:0008006" key="4">
    <source>
        <dbReference type="Google" id="ProtNLM"/>
    </source>
</evidence>
<accession>A0A4T0FCD6</accession>
<sequence length="267" mass="30002">MNSEIIRKSITTLNGISNKDTNELIDTEDFLYLQITLNEMKAHSNNKSINIPIKSTLIDPRTHSICLLTKDPKSDASTTLEKSQINFISELISCQELKGKYKSFESQRSLFSQYDLFLADDRILHLLPRFIGKHAFSSKKPVGVDLNSKDLKQHLQSAINSTHYTPSKGVCQSIKFSSTNHSVDEQIANLTSVIDFFTHHIQPLDKIKSINVKLSSSDALPIYINDSFTPKTPTQQLEKRKKSSTSTKSKPKSQITGNKSSKTIKSN</sequence>
<dbReference type="Gene3D" id="3.40.50.790">
    <property type="match status" value="1"/>
</dbReference>
<feature type="compositionally biased region" description="Polar residues" evidence="1">
    <location>
        <begin position="254"/>
        <end position="267"/>
    </location>
</feature>
<dbReference type="PANTHER" id="PTHR23105">
    <property type="entry name" value="RIBOSOMAL PROTEIN L7AE FAMILY MEMBER"/>
    <property type="match status" value="1"/>
</dbReference>
<gene>
    <name evidence="2" type="ORF">E3P99_03938</name>
</gene>
<comment type="caution">
    <text evidence="2">The sequence shown here is derived from an EMBL/GenBank/DDBJ whole genome shotgun (WGS) entry which is preliminary data.</text>
</comment>
<dbReference type="InterPro" id="IPR028364">
    <property type="entry name" value="Ribosomal_uL1/biogenesis"/>
</dbReference>
<proteinExistence type="predicted"/>
<dbReference type="InterPro" id="IPR016095">
    <property type="entry name" value="Ribosomal_uL1_3-a/b-sand"/>
</dbReference>
<organism evidence="2 3">
    <name type="scientific">Wallemia hederae</name>
    <dbReference type="NCBI Taxonomy" id="1540922"/>
    <lineage>
        <taxon>Eukaryota</taxon>
        <taxon>Fungi</taxon>
        <taxon>Dikarya</taxon>
        <taxon>Basidiomycota</taxon>
        <taxon>Wallemiomycotina</taxon>
        <taxon>Wallemiomycetes</taxon>
        <taxon>Wallemiales</taxon>
        <taxon>Wallemiaceae</taxon>
        <taxon>Wallemia</taxon>
    </lineage>
</organism>
<evidence type="ECO:0000256" key="1">
    <source>
        <dbReference type="SAM" id="MobiDB-lite"/>
    </source>
</evidence>
<dbReference type="GO" id="GO:0003723">
    <property type="term" value="F:RNA binding"/>
    <property type="evidence" value="ECO:0007669"/>
    <property type="project" value="InterPro"/>
</dbReference>
<name>A0A4T0FCD6_9BASI</name>
<dbReference type="EMBL" id="SPNW01000104">
    <property type="protein sequence ID" value="TIA85598.1"/>
    <property type="molecule type" value="Genomic_DNA"/>
</dbReference>
<dbReference type="OrthoDB" id="10251727at2759"/>
<keyword evidence="3" id="KW-1185">Reference proteome</keyword>
<dbReference type="Proteomes" id="UP000310189">
    <property type="component" value="Unassembled WGS sequence"/>
</dbReference>
<dbReference type="InterPro" id="IPR023674">
    <property type="entry name" value="Ribosomal_uL1-like"/>
</dbReference>
<evidence type="ECO:0000313" key="2">
    <source>
        <dbReference type="EMBL" id="TIA85598.1"/>
    </source>
</evidence>